<dbReference type="EMBL" id="PXWF02000090">
    <property type="protein sequence ID" value="PWF49407.1"/>
    <property type="molecule type" value="Genomic_DNA"/>
</dbReference>
<dbReference type="InterPro" id="IPR051909">
    <property type="entry name" value="MFP_Cation_Efflux"/>
</dbReference>
<dbReference type="PANTHER" id="PTHR30097:SF4">
    <property type="entry name" value="SLR6042 PROTEIN"/>
    <property type="match status" value="1"/>
</dbReference>
<evidence type="ECO:0000256" key="2">
    <source>
        <dbReference type="SAM" id="MobiDB-lite"/>
    </source>
</evidence>
<dbReference type="GO" id="GO:0015679">
    <property type="term" value="P:plasma membrane copper ion transport"/>
    <property type="evidence" value="ECO:0007669"/>
    <property type="project" value="TreeGrafter"/>
</dbReference>
<organism evidence="4 5">
    <name type="scientific">Massilia glaciei</name>
    <dbReference type="NCBI Taxonomy" id="1524097"/>
    <lineage>
        <taxon>Bacteria</taxon>
        <taxon>Pseudomonadati</taxon>
        <taxon>Pseudomonadota</taxon>
        <taxon>Betaproteobacteria</taxon>
        <taxon>Burkholderiales</taxon>
        <taxon>Oxalobacteraceae</taxon>
        <taxon>Telluria group</taxon>
        <taxon>Massilia</taxon>
    </lineage>
</organism>
<accession>A0A2U2HPH5</accession>
<dbReference type="OrthoDB" id="9806939at2"/>
<evidence type="ECO:0000256" key="1">
    <source>
        <dbReference type="ARBA" id="ARBA00022448"/>
    </source>
</evidence>
<dbReference type="Pfam" id="PF25973">
    <property type="entry name" value="BSH_CzcB"/>
    <property type="match status" value="1"/>
</dbReference>
<dbReference type="Proteomes" id="UP000241421">
    <property type="component" value="Unassembled WGS sequence"/>
</dbReference>
<comment type="caution">
    <text evidence="4">The sequence shown here is derived from an EMBL/GenBank/DDBJ whole genome shotgun (WGS) entry which is preliminary data.</text>
</comment>
<protein>
    <recommendedName>
        <fullName evidence="3">CzcB-like barrel-sandwich hybrid domain-containing protein</fullName>
    </recommendedName>
</protein>
<dbReference type="InterPro" id="IPR058647">
    <property type="entry name" value="BSH_CzcB-like"/>
</dbReference>
<dbReference type="PANTHER" id="PTHR30097">
    <property type="entry name" value="CATION EFFLUX SYSTEM PROTEIN CUSB"/>
    <property type="match status" value="1"/>
</dbReference>
<evidence type="ECO:0000313" key="5">
    <source>
        <dbReference type="Proteomes" id="UP000241421"/>
    </source>
</evidence>
<dbReference type="Gene3D" id="2.40.30.170">
    <property type="match status" value="1"/>
</dbReference>
<evidence type="ECO:0000259" key="3">
    <source>
        <dbReference type="Pfam" id="PF25973"/>
    </source>
</evidence>
<evidence type="ECO:0000313" key="4">
    <source>
        <dbReference type="EMBL" id="PWF49407.1"/>
    </source>
</evidence>
<keyword evidence="1" id="KW-0813">Transport</keyword>
<reference evidence="4 5" key="1">
    <citation type="submission" date="2018-04" db="EMBL/GenBank/DDBJ databases">
        <title>Massilia violaceinigra sp. nov., a novel purple-pigmented bacterium isolated from Tianshan glacier, Xinjiang, China.</title>
        <authorList>
            <person name="Wang H."/>
        </authorList>
    </citation>
    <scope>NUCLEOTIDE SEQUENCE [LARGE SCALE GENOMIC DNA]</scope>
    <source>
        <strain evidence="4 5">B448-2</strain>
    </source>
</reference>
<dbReference type="RefSeq" id="WP_106756692.1">
    <property type="nucleotide sequence ID" value="NZ_PXWF02000090.1"/>
</dbReference>
<dbReference type="SUPFAM" id="SSF111369">
    <property type="entry name" value="HlyD-like secretion proteins"/>
    <property type="match status" value="1"/>
</dbReference>
<dbReference type="GO" id="GO:0060003">
    <property type="term" value="P:copper ion export"/>
    <property type="evidence" value="ECO:0007669"/>
    <property type="project" value="TreeGrafter"/>
</dbReference>
<keyword evidence="5" id="KW-1185">Reference proteome</keyword>
<gene>
    <name evidence="4" type="ORF">C7C56_006725</name>
</gene>
<dbReference type="GO" id="GO:0030313">
    <property type="term" value="C:cell envelope"/>
    <property type="evidence" value="ECO:0007669"/>
    <property type="project" value="TreeGrafter"/>
</dbReference>
<proteinExistence type="predicted"/>
<name>A0A2U2HPH5_9BURK</name>
<feature type="domain" description="CzcB-like barrel-sandwich hybrid" evidence="3">
    <location>
        <begin position="407"/>
        <end position="528"/>
    </location>
</feature>
<dbReference type="AlphaFoldDB" id="A0A2U2HPH5"/>
<sequence>MNRQADTADPQQGARARAAGPGGPQGAPDAPELIAALQALRRAPRDGAGHWDQYCALIGPLCRAGAALLVQRGAGGWRLLGAHGAGDDWALRNWPDLLEQRGGERLDKGFALSPLHDDAGRLRILALVQTSGIGEARLVLEIAERERGQLNELIMRAMLMTDFPAQEPAAAPAAPAAPSDGPGPASVAMLDLVAQVVAERRFGAAALVLVNGLAARFGADQVALGWRIDGAMRTVALSHVDRFESNTEHVQLLDEVFLEALGRTAPLWFDAAEQAGEPGCETHARLARRLGFGRLYSRPVQQADGSAGAVLLFGFKERPCAPDDADLALATGFLQPWLDALQQRDRWWGLRLRDWARARLALLLGPRQVWRRGAVAACSLLLLFAVFGTWEHRIEANAQLTTDSTRLISAQFDGRVEQVHASAGDTVRAGALLATLDTRELRQQQLDLGAERQRLEAESDKARAAGNLAELGIASARAAQAGARQIRVAQYLAQAQARAPFEGVLVAGERKDLLNAPVKKGDNLFRIARIDGLYVEIMVPERDVRHVLANARGRLRLLSRPDQSFPFTLSAVIPMAQVKGQEGNHFLVKGRLLDAPEAWWRPGMSGIAQVDCGRRNVAWIVTHRLLDSLRMHLWWLG</sequence>
<dbReference type="Gene3D" id="2.40.50.100">
    <property type="match status" value="1"/>
</dbReference>
<feature type="region of interest" description="Disordered" evidence="2">
    <location>
        <begin position="1"/>
        <end position="30"/>
    </location>
</feature>
<feature type="compositionally biased region" description="Low complexity" evidence="2">
    <location>
        <begin position="8"/>
        <end position="19"/>
    </location>
</feature>